<keyword evidence="2 4" id="KW-0560">Oxidoreductase</keyword>
<dbReference type="Gene3D" id="3.40.309.10">
    <property type="entry name" value="Aldehyde Dehydrogenase, Chain A, domain 2"/>
    <property type="match status" value="1"/>
</dbReference>
<dbReference type="STRING" id="576137.A0A1L7XUW1"/>
<evidence type="ECO:0000256" key="3">
    <source>
        <dbReference type="PROSITE-ProRule" id="PRU10007"/>
    </source>
</evidence>
<dbReference type="InterPro" id="IPR016163">
    <property type="entry name" value="Ald_DH_C"/>
</dbReference>
<dbReference type="AlphaFoldDB" id="A0A1L7XUW1"/>
<feature type="domain" description="Aldehyde dehydrogenase" evidence="5">
    <location>
        <begin position="15"/>
        <end position="471"/>
    </location>
</feature>
<dbReference type="InterPro" id="IPR016162">
    <property type="entry name" value="Ald_DH_N"/>
</dbReference>
<evidence type="ECO:0000256" key="1">
    <source>
        <dbReference type="ARBA" id="ARBA00009986"/>
    </source>
</evidence>
<dbReference type="PROSITE" id="PS00687">
    <property type="entry name" value="ALDEHYDE_DEHYDR_GLU"/>
    <property type="match status" value="1"/>
</dbReference>
<evidence type="ECO:0000256" key="4">
    <source>
        <dbReference type="RuleBase" id="RU003345"/>
    </source>
</evidence>
<dbReference type="GO" id="GO:0009450">
    <property type="term" value="P:gamma-aminobutyric acid catabolic process"/>
    <property type="evidence" value="ECO:0007669"/>
    <property type="project" value="TreeGrafter"/>
</dbReference>
<dbReference type="Pfam" id="PF00171">
    <property type="entry name" value="Aldedh"/>
    <property type="match status" value="1"/>
</dbReference>
<evidence type="ECO:0000256" key="2">
    <source>
        <dbReference type="ARBA" id="ARBA00023002"/>
    </source>
</evidence>
<reference evidence="6 7" key="1">
    <citation type="submission" date="2016-03" db="EMBL/GenBank/DDBJ databases">
        <authorList>
            <person name="Ploux O."/>
        </authorList>
    </citation>
    <scope>NUCLEOTIDE SEQUENCE [LARGE SCALE GENOMIC DNA]</scope>
    <source>
        <strain evidence="6 7">UAMH 11012</strain>
    </source>
</reference>
<dbReference type="Gene3D" id="3.40.605.10">
    <property type="entry name" value="Aldehyde Dehydrogenase, Chain A, domain 1"/>
    <property type="match status" value="1"/>
</dbReference>
<dbReference type="InterPro" id="IPR029510">
    <property type="entry name" value="Ald_DH_CS_GLU"/>
</dbReference>
<feature type="active site" evidence="3">
    <location>
        <position position="250"/>
    </location>
</feature>
<comment type="similarity">
    <text evidence="1 4">Belongs to the aldehyde dehydrogenase family.</text>
</comment>
<proteinExistence type="inferred from homology"/>
<dbReference type="InterPro" id="IPR050740">
    <property type="entry name" value="Aldehyde_DH_Superfamily"/>
</dbReference>
<gene>
    <name evidence="6" type="ORF">PAC_18714</name>
</gene>
<dbReference type="SUPFAM" id="SSF53720">
    <property type="entry name" value="ALDH-like"/>
    <property type="match status" value="1"/>
</dbReference>
<dbReference type="FunFam" id="3.40.605.10:FF:000007">
    <property type="entry name" value="NAD/NADP-dependent betaine aldehyde dehydrogenase"/>
    <property type="match status" value="1"/>
</dbReference>
<dbReference type="OrthoDB" id="310895at2759"/>
<dbReference type="InterPro" id="IPR015590">
    <property type="entry name" value="Aldehyde_DH_dom"/>
</dbReference>
<dbReference type="GO" id="GO:0004777">
    <property type="term" value="F:succinate-semialdehyde dehydrogenase (NAD+) activity"/>
    <property type="evidence" value="ECO:0007669"/>
    <property type="project" value="TreeGrafter"/>
</dbReference>
<evidence type="ECO:0000259" key="5">
    <source>
        <dbReference type="Pfam" id="PF00171"/>
    </source>
</evidence>
<organism evidence="6 7">
    <name type="scientific">Phialocephala subalpina</name>
    <dbReference type="NCBI Taxonomy" id="576137"/>
    <lineage>
        <taxon>Eukaryota</taxon>
        <taxon>Fungi</taxon>
        <taxon>Dikarya</taxon>
        <taxon>Ascomycota</taxon>
        <taxon>Pezizomycotina</taxon>
        <taxon>Leotiomycetes</taxon>
        <taxon>Helotiales</taxon>
        <taxon>Mollisiaceae</taxon>
        <taxon>Phialocephala</taxon>
        <taxon>Phialocephala fortinii species complex</taxon>
    </lineage>
</organism>
<sequence length="475" mass="50373">MLTVPLQINGKDVTTSKTIDVTNPSTGKVIHQASSAGITEAVKAVEAAEAAFTAWSELPYDQKRNIFLKAADILEKRTEEVGKWEEEEAGAATAYASGFDVPTAVSGLREVAGKISLVQGTVPPLIDPSRSAMVLKEPFGVILGIAPWNATFILGFRAVTYAIAAGNTVVFKVSEIAPRSLGVIGTVFKEAGLPDGVLNVIQSHPEDAAAVTKTLIEHPAIKKINFTGSTAVGRIIAKMAGENLKPVLMELGGKAPAIVLDDADLALAAQGCTLGAFMHTGQICMSTERIIVQRSVSDKFAEVLKGTIEAIFPSKGDALVNVSPAGVVKNKKLLKDAKEKGADIIFGDINAEEAQPERMRPVVVKGVKKGMDLYYTESFGPTVSFIEVDTEEEAIKIANDTEYGLSSSVFTKDLARGLRVAKKIESGAVHINNGLGSVHDEPSLPHGGIKSSGWGRFGALGMEEWVKTKTITYSN</sequence>
<accession>A0A1L7XUW1</accession>
<dbReference type="PANTHER" id="PTHR43353">
    <property type="entry name" value="SUCCINATE-SEMIALDEHYDE DEHYDROGENASE, MITOCHONDRIAL"/>
    <property type="match status" value="1"/>
</dbReference>
<dbReference type="Proteomes" id="UP000184330">
    <property type="component" value="Unassembled WGS sequence"/>
</dbReference>
<evidence type="ECO:0000313" key="7">
    <source>
        <dbReference type="Proteomes" id="UP000184330"/>
    </source>
</evidence>
<evidence type="ECO:0000313" key="6">
    <source>
        <dbReference type="EMBL" id="CZR68814.1"/>
    </source>
</evidence>
<dbReference type="InterPro" id="IPR016161">
    <property type="entry name" value="Ald_DH/histidinol_DH"/>
</dbReference>
<protein>
    <submittedName>
        <fullName evidence="6">Related to aldehyde dehydrogenase</fullName>
    </submittedName>
</protein>
<dbReference type="PANTHER" id="PTHR43353:SF6">
    <property type="entry name" value="CYTOPLASMIC ALDEHYDE DEHYDROGENASE (EUROFUNG)"/>
    <property type="match status" value="1"/>
</dbReference>
<keyword evidence="7" id="KW-1185">Reference proteome</keyword>
<dbReference type="EMBL" id="FJOG01000060">
    <property type="protein sequence ID" value="CZR68814.1"/>
    <property type="molecule type" value="Genomic_DNA"/>
</dbReference>
<name>A0A1L7XUW1_9HELO</name>